<organism evidence="1 2">
    <name type="scientific">Brassica carinata</name>
    <name type="common">Ethiopian mustard</name>
    <name type="synonym">Abyssinian cabbage</name>
    <dbReference type="NCBI Taxonomy" id="52824"/>
    <lineage>
        <taxon>Eukaryota</taxon>
        <taxon>Viridiplantae</taxon>
        <taxon>Streptophyta</taxon>
        <taxon>Embryophyta</taxon>
        <taxon>Tracheophyta</taxon>
        <taxon>Spermatophyta</taxon>
        <taxon>Magnoliopsida</taxon>
        <taxon>eudicotyledons</taxon>
        <taxon>Gunneridae</taxon>
        <taxon>Pentapetalae</taxon>
        <taxon>rosids</taxon>
        <taxon>malvids</taxon>
        <taxon>Brassicales</taxon>
        <taxon>Brassicaceae</taxon>
        <taxon>Brassiceae</taxon>
        <taxon>Brassica</taxon>
    </lineage>
</organism>
<name>A0A8X7PRN0_BRACI</name>
<proteinExistence type="predicted"/>
<evidence type="ECO:0000313" key="1">
    <source>
        <dbReference type="EMBL" id="KAG2255468.1"/>
    </source>
</evidence>
<sequence>MAVITAKVSAMRGEETEVRLAECCVFEIRSSMIQPSLASPIDMSPAVLGFGSTLITGIIGFGDGHGCALIHSFSSVIAFKIVSLGAARVPGPIPTGGREGNILAFSQPSMVVAASCG</sequence>
<protein>
    <submittedName>
        <fullName evidence="1">Uncharacterized protein</fullName>
    </submittedName>
</protein>
<reference evidence="1 2" key="1">
    <citation type="submission" date="2020-02" db="EMBL/GenBank/DDBJ databases">
        <authorList>
            <person name="Ma Q."/>
            <person name="Huang Y."/>
            <person name="Song X."/>
            <person name="Pei D."/>
        </authorList>
    </citation>
    <scope>NUCLEOTIDE SEQUENCE [LARGE SCALE GENOMIC DNA]</scope>
    <source>
        <strain evidence="1">Sxm20200214</strain>
        <tissue evidence="1">Leaf</tissue>
    </source>
</reference>
<comment type="caution">
    <text evidence="1">The sequence shown here is derived from an EMBL/GenBank/DDBJ whole genome shotgun (WGS) entry which is preliminary data.</text>
</comment>
<accession>A0A8X7PRN0</accession>
<evidence type="ECO:0000313" key="2">
    <source>
        <dbReference type="Proteomes" id="UP000886595"/>
    </source>
</evidence>
<dbReference type="Proteomes" id="UP000886595">
    <property type="component" value="Unassembled WGS sequence"/>
</dbReference>
<dbReference type="AlphaFoldDB" id="A0A8X7PRN0"/>
<dbReference type="EMBL" id="JAAMPC010000015">
    <property type="protein sequence ID" value="KAG2255468.1"/>
    <property type="molecule type" value="Genomic_DNA"/>
</dbReference>
<gene>
    <name evidence="1" type="ORF">Bca52824_074762</name>
</gene>
<keyword evidence="2" id="KW-1185">Reference proteome</keyword>